<organism evidence="3 4">
    <name type="scientific">Pantherophis guttatus</name>
    <name type="common">Corn snake</name>
    <name type="synonym">Elaphe guttata</name>
    <dbReference type="NCBI Taxonomy" id="94885"/>
    <lineage>
        <taxon>Eukaryota</taxon>
        <taxon>Metazoa</taxon>
        <taxon>Chordata</taxon>
        <taxon>Craniata</taxon>
        <taxon>Vertebrata</taxon>
        <taxon>Euteleostomi</taxon>
        <taxon>Lepidosauria</taxon>
        <taxon>Squamata</taxon>
        <taxon>Bifurcata</taxon>
        <taxon>Unidentata</taxon>
        <taxon>Episquamata</taxon>
        <taxon>Toxicofera</taxon>
        <taxon>Serpentes</taxon>
        <taxon>Colubroidea</taxon>
        <taxon>Colubridae</taxon>
        <taxon>Colubrinae</taxon>
        <taxon>Pantherophis</taxon>
    </lineage>
</organism>
<dbReference type="GeneID" id="117656433"/>
<evidence type="ECO:0000256" key="2">
    <source>
        <dbReference type="ARBA" id="ARBA00023002"/>
    </source>
</evidence>
<evidence type="ECO:0000313" key="4">
    <source>
        <dbReference type="RefSeq" id="XP_060540802.1"/>
    </source>
</evidence>
<dbReference type="NCBIfam" id="NF005559">
    <property type="entry name" value="PRK07231.1"/>
    <property type="match status" value="1"/>
</dbReference>
<sequence length="276" mass="29524">MQRALLSAGRLAWSRFARMSSTSAGRSLAEKVALVTASTEGIGLAIARRLAQDGAHVLVSSRKQANVDRAVAELQAENLSVSGLVCHVGKAEDRRRLMDVAVERYGGIDILVSNAAVNPFFGSMLDATEEVWDKILDINVKATALLANLVVPHMQKRGSGSIVIVASVAGYMPFPSLGPYNVSKTALLGLTRNLANELAPHNIRVNCLAPGLIRTKFSSPFWQDENTERRILETLRIKRIGVPSDCSGIVSFLCSADADYITGETVVVAGGAPARL</sequence>
<dbReference type="Pfam" id="PF13561">
    <property type="entry name" value="adh_short_C2"/>
    <property type="match status" value="1"/>
</dbReference>
<dbReference type="RefSeq" id="XP_060540802.1">
    <property type="nucleotide sequence ID" value="XM_060684819.1"/>
</dbReference>
<evidence type="ECO:0000256" key="1">
    <source>
        <dbReference type="ARBA" id="ARBA00006484"/>
    </source>
</evidence>
<dbReference type="PANTHER" id="PTHR43943">
    <property type="entry name" value="DEHYDROGENASE/REDUCTASE (SDR FAMILY) MEMBER 4"/>
    <property type="match status" value="1"/>
</dbReference>
<dbReference type="InterPro" id="IPR020904">
    <property type="entry name" value="Sc_DH/Rdtase_CS"/>
</dbReference>
<dbReference type="InterPro" id="IPR002347">
    <property type="entry name" value="SDR_fam"/>
</dbReference>
<comment type="similarity">
    <text evidence="1">Belongs to the short-chain dehydrogenases/reductases (SDR) family.</text>
</comment>
<dbReference type="Proteomes" id="UP001652622">
    <property type="component" value="Unplaced"/>
</dbReference>
<dbReference type="PRINTS" id="PR00080">
    <property type="entry name" value="SDRFAMILY"/>
</dbReference>
<name>A0ABM3YXD9_PANGU</name>
<dbReference type="PROSITE" id="PS00061">
    <property type="entry name" value="ADH_SHORT"/>
    <property type="match status" value="1"/>
</dbReference>
<gene>
    <name evidence="4" type="primary">LOC117656433</name>
</gene>
<proteinExistence type="inferred from homology"/>
<evidence type="ECO:0000313" key="3">
    <source>
        <dbReference type="Proteomes" id="UP001652622"/>
    </source>
</evidence>
<accession>A0ABM3YXD9</accession>
<dbReference type="Gene3D" id="3.40.50.720">
    <property type="entry name" value="NAD(P)-binding Rossmann-like Domain"/>
    <property type="match status" value="1"/>
</dbReference>
<reference evidence="4" key="1">
    <citation type="submission" date="2025-08" db="UniProtKB">
        <authorList>
            <consortium name="RefSeq"/>
        </authorList>
    </citation>
    <scope>IDENTIFICATION</scope>
    <source>
        <tissue evidence="4">Blood</tissue>
    </source>
</reference>
<dbReference type="PRINTS" id="PR00081">
    <property type="entry name" value="GDHRDH"/>
</dbReference>
<keyword evidence="3" id="KW-1185">Reference proteome</keyword>
<dbReference type="SUPFAM" id="SSF51735">
    <property type="entry name" value="NAD(P)-binding Rossmann-fold domains"/>
    <property type="match status" value="1"/>
</dbReference>
<dbReference type="PANTHER" id="PTHR43943:SF2">
    <property type="entry name" value="DEHYDROGENASE_REDUCTASE 4"/>
    <property type="match status" value="1"/>
</dbReference>
<protein>
    <submittedName>
        <fullName evidence="4">Dehydrogenase/reductase SDR family member 4-like</fullName>
    </submittedName>
</protein>
<dbReference type="InterPro" id="IPR036291">
    <property type="entry name" value="NAD(P)-bd_dom_sf"/>
</dbReference>
<keyword evidence="2" id="KW-0560">Oxidoreductase</keyword>